<dbReference type="GO" id="GO:0000287">
    <property type="term" value="F:magnesium ion binding"/>
    <property type="evidence" value="ECO:0007669"/>
    <property type="project" value="InterPro"/>
</dbReference>
<evidence type="ECO:0000256" key="2">
    <source>
        <dbReference type="ARBA" id="ARBA00022723"/>
    </source>
</evidence>
<sequence length="158" mass="17638">MDNNQELLKQVSEKANKWLTPAYDADTRKEVKRMLENEDKAELIECFYKNLEFGTGGLRGIMGVGSNRMNIYTVGAATQGLSNYLNRNFKELKQISVVVGHDCRNNSRKFAEISAAIFSANGIKAYLFDALRPTPEISYAIRELGCQSGIILTASHNP</sequence>
<comment type="similarity">
    <text evidence="1">Belongs to the phosphohexose mutase family.</text>
</comment>
<name>A0A5J4PX35_9ZZZZ</name>
<proteinExistence type="inferred from homology"/>
<keyword evidence="2" id="KW-0479">Metal-binding</keyword>
<evidence type="ECO:0000256" key="3">
    <source>
        <dbReference type="ARBA" id="ARBA00022842"/>
    </source>
</evidence>
<dbReference type="InterPro" id="IPR016055">
    <property type="entry name" value="A-D-PHexomutase_a/b/a-I/II/III"/>
</dbReference>
<dbReference type="SUPFAM" id="SSF53738">
    <property type="entry name" value="Phosphoglucomutase, first 3 domains"/>
    <property type="match status" value="1"/>
</dbReference>
<dbReference type="PANTHER" id="PTHR45745">
    <property type="entry name" value="PHOSPHOMANNOMUTASE 45A"/>
    <property type="match status" value="1"/>
</dbReference>
<evidence type="ECO:0000313" key="6">
    <source>
        <dbReference type="EMBL" id="KAA6313269.1"/>
    </source>
</evidence>
<dbReference type="GO" id="GO:0004614">
    <property type="term" value="F:phosphoglucomutase activity"/>
    <property type="evidence" value="ECO:0007669"/>
    <property type="project" value="UniProtKB-EC"/>
</dbReference>
<dbReference type="EMBL" id="SNRY01006133">
    <property type="protein sequence ID" value="KAA6313269.1"/>
    <property type="molecule type" value="Genomic_DNA"/>
</dbReference>
<dbReference type="InterPro" id="IPR016066">
    <property type="entry name" value="A-D-PHexomutase_CS"/>
</dbReference>
<feature type="non-terminal residue" evidence="6">
    <location>
        <position position="158"/>
    </location>
</feature>
<evidence type="ECO:0000256" key="4">
    <source>
        <dbReference type="ARBA" id="ARBA00023235"/>
    </source>
</evidence>
<dbReference type="GO" id="GO:0006166">
    <property type="term" value="P:purine ribonucleoside salvage"/>
    <property type="evidence" value="ECO:0007669"/>
    <property type="project" value="TreeGrafter"/>
</dbReference>
<protein>
    <submittedName>
        <fullName evidence="6">Phosphoglucomutase</fullName>
        <ecNumber evidence="6">5.4.2.2</ecNumber>
    </submittedName>
</protein>
<evidence type="ECO:0000259" key="5">
    <source>
        <dbReference type="Pfam" id="PF02878"/>
    </source>
</evidence>
<dbReference type="EC" id="5.4.2.2" evidence="6"/>
<reference evidence="6" key="1">
    <citation type="submission" date="2019-03" db="EMBL/GenBank/DDBJ databases">
        <title>Single cell metagenomics reveals metabolic interactions within the superorganism composed of flagellate Streblomastix strix and complex community of Bacteroidetes bacteria on its surface.</title>
        <authorList>
            <person name="Treitli S.C."/>
            <person name="Kolisko M."/>
            <person name="Husnik F."/>
            <person name="Keeling P."/>
            <person name="Hampl V."/>
        </authorList>
    </citation>
    <scope>NUCLEOTIDE SEQUENCE</scope>
    <source>
        <strain evidence="6">STM</strain>
    </source>
</reference>
<gene>
    <name evidence="6" type="ORF">EZS27_035931</name>
</gene>
<comment type="caution">
    <text evidence="6">The sequence shown here is derived from an EMBL/GenBank/DDBJ whole genome shotgun (WGS) entry which is preliminary data.</text>
</comment>
<dbReference type="GO" id="GO:0008973">
    <property type="term" value="F:phosphopentomutase activity"/>
    <property type="evidence" value="ECO:0007669"/>
    <property type="project" value="TreeGrafter"/>
</dbReference>
<dbReference type="PROSITE" id="PS00710">
    <property type="entry name" value="PGM_PMM"/>
    <property type="match status" value="1"/>
</dbReference>
<organism evidence="6">
    <name type="scientific">termite gut metagenome</name>
    <dbReference type="NCBI Taxonomy" id="433724"/>
    <lineage>
        <taxon>unclassified sequences</taxon>
        <taxon>metagenomes</taxon>
        <taxon>organismal metagenomes</taxon>
    </lineage>
</organism>
<dbReference type="PANTHER" id="PTHR45745:SF1">
    <property type="entry name" value="PHOSPHOGLUCOMUTASE 2B-RELATED"/>
    <property type="match status" value="1"/>
</dbReference>
<keyword evidence="3" id="KW-0460">Magnesium</keyword>
<feature type="domain" description="Alpha-D-phosphohexomutase alpha/beta/alpha" evidence="5">
    <location>
        <begin position="52"/>
        <end position="158"/>
    </location>
</feature>
<dbReference type="GO" id="GO:0005975">
    <property type="term" value="P:carbohydrate metabolic process"/>
    <property type="evidence" value="ECO:0007669"/>
    <property type="project" value="InterPro"/>
</dbReference>
<accession>A0A5J4PX35</accession>
<evidence type="ECO:0000256" key="1">
    <source>
        <dbReference type="ARBA" id="ARBA00010231"/>
    </source>
</evidence>
<dbReference type="InterPro" id="IPR005844">
    <property type="entry name" value="A-D-PHexomutase_a/b/a-I"/>
</dbReference>
<dbReference type="Pfam" id="PF02878">
    <property type="entry name" value="PGM_PMM_I"/>
    <property type="match status" value="1"/>
</dbReference>
<dbReference type="Gene3D" id="3.40.120.10">
    <property type="entry name" value="Alpha-D-Glucose-1,6-Bisphosphate, subunit A, domain 3"/>
    <property type="match status" value="1"/>
</dbReference>
<keyword evidence="4 6" id="KW-0413">Isomerase</keyword>
<dbReference type="AlphaFoldDB" id="A0A5J4PX35"/>